<dbReference type="InterPro" id="IPR035895">
    <property type="entry name" value="HPr-like_sf"/>
</dbReference>
<accession>A0ABX8CFX9</accession>
<keyword evidence="4" id="KW-0598">Phosphotransferase system</keyword>
<evidence type="ECO:0000259" key="5">
    <source>
        <dbReference type="PROSITE" id="PS51350"/>
    </source>
</evidence>
<name>A0ABX8CFX9_9CHLA</name>
<dbReference type="CDD" id="cd00367">
    <property type="entry name" value="PTS-HPr_like"/>
    <property type="match status" value="1"/>
</dbReference>
<dbReference type="InterPro" id="IPR050399">
    <property type="entry name" value="HPr"/>
</dbReference>
<dbReference type="Pfam" id="PF00381">
    <property type="entry name" value="PTS-HPr"/>
    <property type="match status" value="1"/>
</dbReference>
<gene>
    <name evidence="6" type="ORF">H9Q19_04140</name>
</gene>
<dbReference type="NCBIfam" id="TIGR01003">
    <property type="entry name" value="PTS_HPr_family"/>
    <property type="match status" value="1"/>
</dbReference>
<evidence type="ECO:0000313" key="6">
    <source>
        <dbReference type="EMBL" id="QVE48881.1"/>
    </source>
</evidence>
<organism evidence="6 7">
    <name type="scientific">Chlamydia crocodili</name>
    <dbReference type="NCBI Taxonomy" id="2766982"/>
    <lineage>
        <taxon>Bacteria</taxon>
        <taxon>Pseudomonadati</taxon>
        <taxon>Chlamydiota</taxon>
        <taxon>Chlamydiia</taxon>
        <taxon>Chlamydiales</taxon>
        <taxon>Chlamydiaceae</taxon>
        <taxon>Chlamydia/Chlamydophila group</taxon>
        <taxon>Chlamydia</taxon>
    </lineage>
</organism>
<evidence type="ECO:0000256" key="3">
    <source>
        <dbReference type="ARBA" id="ARBA00022490"/>
    </source>
</evidence>
<dbReference type="PRINTS" id="PR00107">
    <property type="entry name" value="PHOSPHOCPHPR"/>
</dbReference>
<keyword evidence="7" id="KW-1185">Reference proteome</keyword>
<sequence>MVDDCRERVLDVKDMDVPENSQDNDELTCVCIVKNTSGIHVRPAGAIVKLFDGEDCEASFTYAGKTVNAKSIMSILMLGAPQNGEIFVRIKGKDANRVLQKVQDAFDSGFGEL</sequence>
<keyword evidence="3" id="KW-0963">Cytoplasm</keyword>
<dbReference type="Gene3D" id="3.30.1340.10">
    <property type="entry name" value="HPr-like"/>
    <property type="match status" value="1"/>
</dbReference>
<dbReference type="SUPFAM" id="SSF55594">
    <property type="entry name" value="HPr-like"/>
    <property type="match status" value="1"/>
</dbReference>
<evidence type="ECO:0000313" key="7">
    <source>
        <dbReference type="Proteomes" id="UP000680625"/>
    </source>
</evidence>
<dbReference type="PANTHER" id="PTHR33705">
    <property type="entry name" value="PHOSPHOCARRIER PROTEIN HPR"/>
    <property type="match status" value="1"/>
</dbReference>
<proteinExistence type="inferred from homology"/>
<dbReference type="PROSITE" id="PS51350">
    <property type="entry name" value="PTS_HPR_DOM"/>
    <property type="match status" value="1"/>
</dbReference>
<dbReference type="Proteomes" id="UP000680625">
    <property type="component" value="Chromosome"/>
</dbReference>
<reference evidence="6 7" key="1">
    <citation type="submission" date="2020-08" db="EMBL/GenBank/DDBJ databases">
        <title>Isolation and characterization of novel Chlamydia from Siamese crocodiles (Crocodylus siamensis).</title>
        <authorList>
            <person name="Sariya L."/>
        </authorList>
    </citation>
    <scope>NUCLEOTIDE SEQUENCE [LARGE SCALE GENOMIC DNA]</scope>
    <source>
        <strain evidence="6 7">No. 12</strain>
    </source>
</reference>
<evidence type="ECO:0000256" key="2">
    <source>
        <dbReference type="ARBA" id="ARBA00010736"/>
    </source>
</evidence>
<dbReference type="InterPro" id="IPR000032">
    <property type="entry name" value="HPr-like"/>
</dbReference>
<evidence type="ECO:0000256" key="4">
    <source>
        <dbReference type="ARBA" id="ARBA00022683"/>
    </source>
</evidence>
<evidence type="ECO:0000256" key="1">
    <source>
        <dbReference type="ARBA" id="ARBA00004496"/>
    </source>
</evidence>
<comment type="subcellular location">
    <subcellularLocation>
        <location evidence="1">Cytoplasm</location>
    </subcellularLocation>
</comment>
<dbReference type="PANTHER" id="PTHR33705:SF2">
    <property type="entry name" value="PHOSPHOCARRIER PROTEIN NPR"/>
    <property type="match status" value="1"/>
</dbReference>
<comment type="similarity">
    <text evidence="2">Belongs to the HPr family.</text>
</comment>
<feature type="domain" description="HPr" evidence="5">
    <location>
        <begin position="26"/>
        <end position="113"/>
    </location>
</feature>
<dbReference type="InterPro" id="IPR002114">
    <property type="entry name" value="PTS_HPr_Ser_P_site"/>
</dbReference>
<dbReference type="PROSITE" id="PS00589">
    <property type="entry name" value="PTS_HPR_SER"/>
    <property type="match status" value="1"/>
</dbReference>
<dbReference type="EMBL" id="CP060791">
    <property type="protein sequence ID" value="QVE48881.1"/>
    <property type="molecule type" value="Genomic_DNA"/>
</dbReference>
<protein>
    <submittedName>
        <fullName evidence="6">HPr family phosphocarrier protein</fullName>
    </submittedName>
</protein>